<name>A0A2R6S5C6_9APHY</name>
<dbReference type="Proteomes" id="UP000186601">
    <property type="component" value="Unassembled WGS sequence"/>
</dbReference>
<feature type="transmembrane region" description="Helical" evidence="6">
    <location>
        <begin position="219"/>
        <end position="242"/>
    </location>
</feature>
<accession>A0A2R6S5C6</accession>
<evidence type="ECO:0000256" key="2">
    <source>
        <dbReference type="ARBA" id="ARBA00022692"/>
    </source>
</evidence>
<keyword evidence="2 6" id="KW-0812">Transmembrane</keyword>
<evidence type="ECO:0000256" key="5">
    <source>
        <dbReference type="SAM" id="MobiDB-lite"/>
    </source>
</evidence>
<dbReference type="PANTHER" id="PTHR11785">
    <property type="entry name" value="AMINO ACID TRANSPORTER"/>
    <property type="match status" value="1"/>
</dbReference>
<feature type="transmembrane region" description="Helical" evidence="6">
    <location>
        <begin position="117"/>
        <end position="141"/>
    </location>
</feature>
<organism evidence="7 8">
    <name type="scientific">Hermanssonia centrifuga</name>
    <dbReference type="NCBI Taxonomy" id="98765"/>
    <lineage>
        <taxon>Eukaryota</taxon>
        <taxon>Fungi</taxon>
        <taxon>Dikarya</taxon>
        <taxon>Basidiomycota</taxon>
        <taxon>Agaricomycotina</taxon>
        <taxon>Agaricomycetes</taxon>
        <taxon>Polyporales</taxon>
        <taxon>Meruliaceae</taxon>
        <taxon>Hermanssonia</taxon>
    </lineage>
</organism>
<evidence type="ECO:0000256" key="3">
    <source>
        <dbReference type="ARBA" id="ARBA00022989"/>
    </source>
</evidence>
<evidence type="ECO:0000313" key="8">
    <source>
        <dbReference type="Proteomes" id="UP000186601"/>
    </source>
</evidence>
<dbReference type="InterPro" id="IPR002293">
    <property type="entry name" value="AA/rel_permease1"/>
</dbReference>
<feature type="transmembrane region" description="Helical" evidence="6">
    <location>
        <begin position="85"/>
        <end position="105"/>
    </location>
</feature>
<keyword evidence="4 6" id="KW-0472">Membrane</keyword>
<evidence type="ECO:0000256" key="1">
    <source>
        <dbReference type="ARBA" id="ARBA00004141"/>
    </source>
</evidence>
<dbReference type="InterPro" id="IPR050598">
    <property type="entry name" value="AminoAcid_Transporter"/>
</dbReference>
<dbReference type="Gene3D" id="1.20.1740.10">
    <property type="entry name" value="Amino acid/polyamine transporter I"/>
    <property type="match status" value="1"/>
</dbReference>
<gene>
    <name evidence="7" type="ORF">PHLCEN_2v691</name>
</gene>
<keyword evidence="3 6" id="KW-1133">Transmembrane helix</keyword>
<reference evidence="7 8" key="1">
    <citation type="submission" date="2018-02" db="EMBL/GenBank/DDBJ databases">
        <title>Genome sequence of the basidiomycete white-rot fungus Phlebia centrifuga.</title>
        <authorList>
            <person name="Granchi Z."/>
            <person name="Peng M."/>
            <person name="de Vries R.P."/>
            <person name="Hilden K."/>
            <person name="Makela M.R."/>
            <person name="Grigoriev I."/>
            <person name="Riley R."/>
        </authorList>
    </citation>
    <scope>NUCLEOTIDE SEQUENCE [LARGE SCALE GENOMIC DNA]</scope>
    <source>
        <strain evidence="7 8">FBCC195</strain>
    </source>
</reference>
<dbReference type="AlphaFoldDB" id="A0A2R6S5C6"/>
<dbReference type="PANTHER" id="PTHR11785:SF382">
    <property type="entry name" value="LOW-AFFINITY METHIONINE PERMEASE"/>
    <property type="match status" value="1"/>
</dbReference>
<sequence>MPYLPSLWRSRHTATDHNVSDSVSKDNEPIPEKSGLTTKENFRDGEEQSSVKGDDIGSSQNDELLVSPGELTLDEDAAGGMGRHLGVFSCTLLIVGRIIGTGIFSTPSSILGSVGSVGASLMLWVLGFVLSFCGLFIWLEFGTMFPRSGGEKVYLEAVFRRPRYLATVIFAANAILLGFTASGCIYATATFKVLNAYAGWSNVNYVLNNVKNPVRTLKIAGPLGLGICAVLYLLANVAYFAAASKEEIVHSGVTVASLFFGNVFGRKAQEALSVFIALR</sequence>
<evidence type="ECO:0000256" key="4">
    <source>
        <dbReference type="ARBA" id="ARBA00023136"/>
    </source>
</evidence>
<keyword evidence="8" id="KW-1185">Reference proteome</keyword>
<dbReference type="Pfam" id="PF13520">
    <property type="entry name" value="AA_permease_2"/>
    <property type="match status" value="1"/>
</dbReference>
<comment type="caution">
    <text evidence="7">The sequence shown here is derived from an EMBL/GenBank/DDBJ whole genome shotgun (WGS) entry which is preliminary data.</text>
</comment>
<proteinExistence type="predicted"/>
<protein>
    <submittedName>
        <fullName evidence="7">Uncharacterized protein</fullName>
    </submittedName>
</protein>
<comment type="subcellular location">
    <subcellularLocation>
        <location evidence="1">Membrane</location>
        <topology evidence="1">Multi-pass membrane protein</topology>
    </subcellularLocation>
</comment>
<dbReference type="STRING" id="98765.A0A2R6S5C6"/>
<evidence type="ECO:0000313" key="7">
    <source>
        <dbReference type="EMBL" id="PSS37484.1"/>
    </source>
</evidence>
<dbReference type="EMBL" id="MLYV02000042">
    <property type="protein sequence ID" value="PSS37484.1"/>
    <property type="molecule type" value="Genomic_DNA"/>
</dbReference>
<feature type="region of interest" description="Disordered" evidence="5">
    <location>
        <begin position="1"/>
        <end position="61"/>
    </location>
</feature>
<dbReference type="OrthoDB" id="5982228at2759"/>
<feature type="transmembrane region" description="Helical" evidence="6">
    <location>
        <begin position="248"/>
        <end position="265"/>
    </location>
</feature>
<feature type="compositionally biased region" description="Basic and acidic residues" evidence="5">
    <location>
        <begin position="13"/>
        <end position="31"/>
    </location>
</feature>
<dbReference type="GO" id="GO:0015179">
    <property type="term" value="F:L-amino acid transmembrane transporter activity"/>
    <property type="evidence" value="ECO:0007669"/>
    <property type="project" value="TreeGrafter"/>
</dbReference>
<dbReference type="GO" id="GO:0016020">
    <property type="term" value="C:membrane"/>
    <property type="evidence" value="ECO:0007669"/>
    <property type="project" value="UniProtKB-SubCell"/>
</dbReference>
<evidence type="ECO:0000256" key="6">
    <source>
        <dbReference type="SAM" id="Phobius"/>
    </source>
</evidence>